<comment type="caution">
    <text evidence="1">The sequence shown here is derived from an EMBL/GenBank/DDBJ whole genome shotgun (WGS) entry which is preliminary data.</text>
</comment>
<evidence type="ECO:0000313" key="2">
    <source>
        <dbReference type="Proteomes" id="UP000474077"/>
    </source>
</evidence>
<dbReference type="GeneID" id="60926904"/>
<gene>
    <name evidence="1" type="ORF">GA560_18195</name>
</gene>
<reference evidence="1 2" key="1">
    <citation type="journal article" date="2019" name="Nat. Med.">
        <title>A library of human gut bacterial isolates paired with longitudinal multiomics data enables mechanistic microbiome research.</title>
        <authorList>
            <person name="Poyet M."/>
            <person name="Groussin M."/>
            <person name="Gibbons S.M."/>
            <person name="Avila-Pacheco J."/>
            <person name="Jiang X."/>
            <person name="Kearney S.M."/>
            <person name="Perrotta A.R."/>
            <person name="Berdy B."/>
            <person name="Zhao S."/>
            <person name="Lieberman T.D."/>
            <person name="Swanson P.K."/>
            <person name="Smith M."/>
            <person name="Roesemann S."/>
            <person name="Alexander J.E."/>
            <person name="Rich S.A."/>
            <person name="Livny J."/>
            <person name="Vlamakis H."/>
            <person name="Clish C."/>
            <person name="Bullock K."/>
            <person name="Deik A."/>
            <person name="Scott J."/>
            <person name="Pierce K.A."/>
            <person name="Xavier R.J."/>
            <person name="Alm E.J."/>
        </authorList>
    </citation>
    <scope>NUCLEOTIDE SEQUENCE [LARGE SCALE GENOMIC DNA]</scope>
    <source>
        <strain evidence="1 2">BIOML-A73</strain>
    </source>
</reference>
<protein>
    <submittedName>
        <fullName evidence="1">Uncharacterized protein</fullName>
    </submittedName>
</protein>
<proteinExistence type="predicted"/>
<organism evidence="1 2">
    <name type="scientific">Bacteroides xylanisolvens</name>
    <dbReference type="NCBI Taxonomy" id="371601"/>
    <lineage>
        <taxon>Bacteria</taxon>
        <taxon>Pseudomonadati</taxon>
        <taxon>Bacteroidota</taxon>
        <taxon>Bacteroidia</taxon>
        <taxon>Bacteroidales</taxon>
        <taxon>Bacteroidaceae</taxon>
        <taxon>Bacteroides</taxon>
    </lineage>
</organism>
<accession>A0A4Q5DLN9</accession>
<evidence type="ECO:0000313" key="1">
    <source>
        <dbReference type="EMBL" id="KAB6079953.1"/>
    </source>
</evidence>
<dbReference type="Proteomes" id="UP000474077">
    <property type="component" value="Unassembled WGS sequence"/>
</dbReference>
<dbReference type="AlphaFoldDB" id="A0A4Q5DLN9"/>
<dbReference type="RefSeq" id="WP_011107527.1">
    <property type="nucleotide sequence ID" value="NZ_CP183042.1"/>
</dbReference>
<sequence>MIVETMTYQEIADEFKKDWERSIRHKITDCFGMANKYRRYILKEGKTDKWIRFKPIEFTSPRGNNCVIQFVSKGWADYKRNGLIFVLYMYYYKSEGLYAVMIAGDNFDEFSFYTPHLFDRYRERKLKDISKPKLQTMFDFFKTNATSRFNRVNNDKYANSIFSVCPNGVTLGSEISDKIIENRTYITFEMLKSDQVQDEEKLGTALKAYLDKQL</sequence>
<dbReference type="EMBL" id="WDER01000060">
    <property type="protein sequence ID" value="KAB6079953.1"/>
    <property type="molecule type" value="Genomic_DNA"/>
</dbReference>
<name>A0A4Q5DLN9_9BACE</name>